<feature type="region of interest" description="Disordered" evidence="2">
    <location>
        <begin position="747"/>
        <end position="871"/>
    </location>
</feature>
<feature type="compositionally biased region" description="Low complexity" evidence="2">
    <location>
        <begin position="549"/>
        <end position="558"/>
    </location>
</feature>
<protein>
    <submittedName>
        <fullName evidence="3">Uncharacterized protein</fullName>
    </submittedName>
</protein>
<feature type="region of interest" description="Disordered" evidence="2">
    <location>
        <begin position="482"/>
        <end position="580"/>
    </location>
</feature>
<proteinExistence type="predicted"/>
<accession>A0A8D9B6I3</accession>
<dbReference type="EMBL" id="HBUF01608188">
    <property type="protein sequence ID" value="CAG6778096.1"/>
    <property type="molecule type" value="Transcribed_RNA"/>
</dbReference>
<feature type="region of interest" description="Disordered" evidence="2">
    <location>
        <begin position="28"/>
        <end position="82"/>
    </location>
</feature>
<feature type="region of interest" description="Disordered" evidence="2">
    <location>
        <begin position="205"/>
        <end position="248"/>
    </location>
</feature>
<evidence type="ECO:0000256" key="2">
    <source>
        <dbReference type="SAM" id="MobiDB-lite"/>
    </source>
</evidence>
<feature type="region of interest" description="Disordered" evidence="2">
    <location>
        <begin position="696"/>
        <end position="723"/>
    </location>
</feature>
<feature type="compositionally biased region" description="Polar residues" evidence="2">
    <location>
        <begin position="596"/>
        <end position="606"/>
    </location>
</feature>
<keyword evidence="1" id="KW-0175">Coiled coil</keyword>
<organism evidence="3">
    <name type="scientific">Cacopsylla melanoneura</name>
    <dbReference type="NCBI Taxonomy" id="428564"/>
    <lineage>
        <taxon>Eukaryota</taxon>
        <taxon>Metazoa</taxon>
        <taxon>Ecdysozoa</taxon>
        <taxon>Arthropoda</taxon>
        <taxon>Hexapoda</taxon>
        <taxon>Insecta</taxon>
        <taxon>Pterygota</taxon>
        <taxon>Neoptera</taxon>
        <taxon>Paraneoptera</taxon>
        <taxon>Hemiptera</taxon>
        <taxon>Sternorrhyncha</taxon>
        <taxon>Psylloidea</taxon>
        <taxon>Psyllidae</taxon>
        <taxon>Psyllinae</taxon>
        <taxon>Cacopsylla</taxon>
    </lineage>
</organism>
<evidence type="ECO:0000256" key="1">
    <source>
        <dbReference type="SAM" id="Coils"/>
    </source>
</evidence>
<feature type="coiled-coil region" evidence="1">
    <location>
        <begin position="449"/>
        <end position="476"/>
    </location>
</feature>
<feature type="region of interest" description="Disordered" evidence="2">
    <location>
        <begin position="596"/>
        <end position="663"/>
    </location>
</feature>
<reference evidence="3" key="1">
    <citation type="submission" date="2021-05" db="EMBL/GenBank/DDBJ databases">
        <authorList>
            <person name="Alioto T."/>
            <person name="Alioto T."/>
            <person name="Gomez Garrido J."/>
        </authorList>
    </citation>
    <scope>NUCLEOTIDE SEQUENCE</scope>
</reference>
<name>A0A8D9B6I3_9HEMI</name>
<feature type="compositionally biased region" description="Basic and acidic residues" evidence="2">
    <location>
        <begin position="205"/>
        <end position="225"/>
    </location>
</feature>
<feature type="compositionally biased region" description="Polar residues" evidence="2">
    <location>
        <begin position="754"/>
        <end position="784"/>
    </location>
</feature>
<feature type="compositionally biased region" description="Polar residues" evidence="2">
    <location>
        <begin position="806"/>
        <end position="853"/>
    </location>
</feature>
<feature type="coiled-coil region" evidence="1">
    <location>
        <begin position="343"/>
        <end position="370"/>
    </location>
</feature>
<evidence type="ECO:0000313" key="3">
    <source>
        <dbReference type="EMBL" id="CAG6778096.1"/>
    </source>
</evidence>
<feature type="compositionally biased region" description="Basic and acidic residues" evidence="2">
    <location>
        <begin position="43"/>
        <end position="67"/>
    </location>
</feature>
<dbReference type="AlphaFoldDB" id="A0A8D9B6I3"/>
<sequence length="919" mass="102768">MAESGFTSCEDEMLENVTASLVSSYTDGATWKSSSSSSVESLTKCEELELDEERDKPSDASLMKEKPFSPLKHKPKGWNDSNRTPYVEQKQWRWNVDNATPCVEHKSRSWHDPDLTTCVEENRGWEDGEVTPCVEHKPWGWKDPDATPCVERRSPWEDADRTPCVEHRPRWNDGGRTPCVEHKSELWDNENRVYSLNHVSNKTRWDHVDTPRPDHKPPRWEDAGRWAEPAPRPKTLPGVVPDSPSLSPRIGGEVRSFRRSGIPIVQTPQPQPSTPLPSKLLTKCQSLQDLSKCLAMIHTDRLNNTYNSTDTINSQSLSSTKDSGFQRSYSSNSICSVRRRNKYEHVESKVKQYIRNIKDNERKHKELKRNSMHETELDTPTSRGSFQDTELFAETVSGSGGSKSCCNTRRSSYQDELRVLFNIDDESNRALTTLIKKLEVEKFERDLLIENLQVKYHELNNKLTSANETISDLKHQVTVSPLATSAQCTDEPSTNRPRPLNTRRYSERSYQHHMKRRLSPVHSQSSQASRHQSCTDTKGPPQEPAPCCSSRSSQNSSRLNKGHAPAQPPHPPSRKKLNLPREDPFLKVKRWQDSLTGVDTSCSDSPGVSYPDPITSSPSDSGPGVSYLPVTPSPLQKSSTLASLPPSPITPPQSSQHTPKTPRTFFKAFDSSFHLGRSKTSPDIKRSTVYINIGDHSSKKIKPSPPVVDENSNLCSPAKELSTPPKKQITVLKIYEAEDGTKVVQDVSKRRGATSRQQSVESNATTKIEVNQTSSPRPGSSSPQCIPVSPLDVNSNPDSGLPPSSPLTKQSQSSMKAYGLSQSKTTPNMKRVSINLSTDIRSSTESSDSLNTTTEDELPGGLTRRPPSVPPNTRLFKELSSLKSCLNEVDEQIHVLKHGIDNLIKSSSQKRIPSYIQQP</sequence>
<feature type="compositionally biased region" description="Low complexity" evidence="2">
    <location>
        <begin position="522"/>
        <end position="532"/>
    </location>
</feature>
<feature type="compositionally biased region" description="Polar residues" evidence="2">
    <location>
        <begin position="482"/>
        <end position="496"/>
    </location>
</feature>